<name>A0A8H3VPW8_VENIN</name>
<dbReference type="EMBL" id="WNWR01000008">
    <property type="protein sequence ID" value="KAE9994367.1"/>
    <property type="molecule type" value="Genomic_DNA"/>
</dbReference>
<dbReference type="AlphaFoldDB" id="A0A8H3VPW8"/>
<keyword evidence="6" id="KW-1185">Reference proteome</keyword>
<evidence type="ECO:0000256" key="1">
    <source>
        <dbReference type="SAM" id="Phobius"/>
    </source>
</evidence>
<keyword evidence="1" id="KW-0472">Membrane</keyword>
<keyword evidence="1" id="KW-1133">Transmembrane helix</keyword>
<dbReference type="Proteomes" id="UP000433883">
    <property type="component" value="Unassembled WGS sequence"/>
</dbReference>
<organism evidence="4 6">
    <name type="scientific">Venturia inaequalis</name>
    <name type="common">Apple scab fungus</name>
    <dbReference type="NCBI Taxonomy" id="5025"/>
    <lineage>
        <taxon>Eukaryota</taxon>
        <taxon>Fungi</taxon>
        <taxon>Dikarya</taxon>
        <taxon>Ascomycota</taxon>
        <taxon>Pezizomycotina</taxon>
        <taxon>Dothideomycetes</taxon>
        <taxon>Pleosporomycetidae</taxon>
        <taxon>Venturiales</taxon>
        <taxon>Venturiaceae</taxon>
        <taxon>Venturia</taxon>
    </lineage>
</organism>
<evidence type="ECO:0000313" key="3">
    <source>
        <dbReference type="EMBL" id="KAE9982777.1"/>
    </source>
</evidence>
<dbReference type="EMBL" id="WNWS01000071">
    <property type="protein sequence ID" value="KAE9982777.1"/>
    <property type="molecule type" value="Genomic_DNA"/>
</dbReference>
<keyword evidence="1" id="KW-0812">Transmembrane</keyword>
<reference evidence="4 6" key="1">
    <citation type="submission" date="2019-07" db="EMBL/GenBank/DDBJ databases">
        <title>Venturia inaequalis Genome Resource.</title>
        <authorList>
            <person name="Lichtner F.J."/>
        </authorList>
    </citation>
    <scope>NUCLEOTIDE SEQUENCE [LARGE SCALE GENOMIC DNA]</scope>
    <source>
        <strain evidence="3 5">120213</strain>
        <strain evidence="2">Bline_iso_100314</strain>
        <strain evidence="4 6">DMI_063113</strain>
    </source>
</reference>
<dbReference type="PANTHER" id="PTHR37451:SF4">
    <property type="entry name" value="MARVEL DOMAIN-CONTAINING PROTEIN"/>
    <property type="match status" value="1"/>
</dbReference>
<feature type="transmembrane region" description="Helical" evidence="1">
    <location>
        <begin position="22"/>
        <end position="43"/>
    </location>
</feature>
<gene>
    <name evidence="2" type="ORF">BLS_001474</name>
    <name evidence="4" type="ORF">EG327_010807</name>
    <name evidence="3" type="ORF">EG328_010641</name>
</gene>
<evidence type="ECO:0000313" key="6">
    <source>
        <dbReference type="Proteomes" id="UP000490939"/>
    </source>
</evidence>
<evidence type="ECO:0000313" key="2">
    <source>
        <dbReference type="EMBL" id="KAE9977342.1"/>
    </source>
</evidence>
<dbReference type="Proteomes" id="UP000447873">
    <property type="component" value="Unassembled WGS sequence"/>
</dbReference>
<evidence type="ECO:0000313" key="4">
    <source>
        <dbReference type="EMBL" id="KAE9994367.1"/>
    </source>
</evidence>
<dbReference type="Proteomes" id="UP000490939">
    <property type="component" value="Unassembled WGS sequence"/>
</dbReference>
<evidence type="ECO:0000313" key="5">
    <source>
        <dbReference type="Proteomes" id="UP000447873"/>
    </source>
</evidence>
<sequence length="186" mass="20072">MFSAKAGHSAGSVPKAFLPLRIIQLLLGLVLLGLSAYHVVAFLKNGAATPNHARPGLFTGVITLLFTLFWLLATCLNGGHIYKSWAMFAFELLVLTMWLYTFVLLACMVSILAPVRAAFSGSTKGFSRTMYAALAVSVINSILFAITSALYLINLIKHRKTLAAEQAQNVGHAEQGGNVAMQPVYQ</sequence>
<feature type="transmembrane region" description="Helical" evidence="1">
    <location>
        <begin position="88"/>
        <end position="111"/>
    </location>
</feature>
<evidence type="ECO:0008006" key="7">
    <source>
        <dbReference type="Google" id="ProtNLM"/>
    </source>
</evidence>
<accession>A0A8H3VPW8</accession>
<feature type="transmembrane region" description="Helical" evidence="1">
    <location>
        <begin position="131"/>
        <end position="153"/>
    </location>
</feature>
<protein>
    <recommendedName>
        <fullName evidence="7">MARVEL domain-containing protein</fullName>
    </recommendedName>
</protein>
<feature type="transmembrane region" description="Helical" evidence="1">
    <location>
        <begin position="55"/>
        <end position="76"/>
    </location>
</feature>
<dbReference type="OrthoDB" id="5325022at2759"/>
<comment type="caution">
    <text evidence="4">The sequence shown here is derived from an EMBL/GenBank/DDBJ whole genome shotgun (WGS) entry which is preliminary data.</text>
</comment>
<proteinExistence type="predicted"/>
<dbReference type="PANTHER" id="PTHR37451">
    <property type="entry name" value="MARVEL DOMAIN"/>
    <property type="match status" value="1"/>
</dbReference>
<dbReference type="EMBL" id="WNWQ01000133">
    <property type="protein sequence ID" value="KAE9977342.1"/>
    <property type="molecule type" value="Genomic_DNA"/>
</dbReference>